<dbReference type="AlphaFoldDB" id="A0A392RRS0"/>
<dbReference type="EMBL" id="LXQA010260840">
    <property type="protein sequence ID" value="MCI38867.1"/>
    <property type="molecule type" value="Genomic_DNA"/>
</dbReference>
<reference evidence="2 3" key="1">
    <citation type="journal article" date="2018" name="Front. Plant Sci.">
        <title>Red Clover (Trifolium pratense) and Zigzag Clover (T. medium) - A Picture of Genomic Similarities and Differences.</title>
        <authorList>
            <person name="Dluhosova J."/>
            <person name="Istvanek J."/>
            <person name="Nedelnik J."/>
            <person name="Repkova J."/>
        </authorList>
    </citation>
    <scope>NUCLEOTIDE SEQUENCE [LARGE SCALE GENOMIC DNA]</scope>
    <source>
        <strain evidence="3">cv. 10/8</strain>
        <tissue evidence="2">Leaf</tissue>
    </source>
</reference>
<evidence type="ECO:0000256" key="1">
    <source>
        <dbReference type="SAM" id="MobiDB-lite"/>
    </source>
</evidence>
<accession>A0A392RRS0</accession>
<evidence type="ECO:0000313" key="3">
    <source>
        <dbReference type="Proteomes" id="UP000265520"/>
    </source>
</evidence>
<protein>
    <submittedName>
        <fullName evidence="2">Uncharacterized protein</fullName>
    </submittedName>
</protein>
<proteinExistence type="predicted"/>
<evidence type="ECO:0000313" key="2">
    <source>
        <dbReference type="EMBL" id="MCI38867.1"/>
    </source>
</evidence>
<comment type="caution">
    <text evidence="2">The sequence shown here is derived from an EMBL/GenBank/DDBJ whole genome shotgun (WGS) entry which is preliminary data.</text>
</comment>
<organism evidence="2 3">
    <name type="scientific">Trifolium medium</name>
    <dbReference type="NCBI Taxonomy" id="97028"/>
    <lineage>
        <taxon>Eukaryota</taxon>
        <taxon>Viridiplantae</taxon>
        <taxon>Streptophyta</taxon>
        <taxon>Embryophyta</taxon>
        <taxon>Tracheophyta</taxon>
        <taxon>Spermatophyta</taxon>
        <taxon>Magnoliopsida</taxon>
        <taxon>eudicotyledons</taxon>
        <taxon>Gunneridae</taxon>
        <taxon>Pentapetalae</taxon>
        <taxon>rosids</taxon>
        <taxon>fabids</taxon>
        <taxon>Fabales</taxon>
        <taxon>Fabaceae</taxon>
        <taxon>Papilionoideae</taxon>
        <taxon>50 kb inversion clade</taxon>
        <taxon>NPAAA clade</taxon>
        <taxon>Hologalegina</taxon>
        <taxon>IRL clade</taxon>
        <taxon>Trifolieae</taxon>
        <taxon>Trifolium</taxon>
    </lineage>
</organism>
<feature type="non-terminal residue" evidence="2">
    <location>
        <position position="97"/>
    </location>
</feature>
<dbReference type="Proteomes" id="UP000265520">
    <property type="component" value="Unassembled WGS sequence"/>
</dbReference>
<sequence>MFNVFEAMKRHDEEPECHRVDVVEEVVDDVFAEETYTPPLERVLVNSIDDLEEEWEREIELCLKHLDACRVDENPKVEEDLKVKPKEEPSSSVQEKG</sequence>
<name>A0A392RRS0_9FABA</name>
<keyword evidence="3" id="KW-1185">Reference proteome</keyword>
<feature type="region of interest" description="Disordered" evidence="1">
    <location>
        <begin position="77"/>
        <end position="97"/>
    </location>
</feature>